<accession>A0A4C2A9D2</accession>
<evidence type="ECO:0000313" key="2">
    <source>
        <dbReference type="EMBL" id="GBP95789.1"/>
    </source>
</evidence>
<proteinExistence type="predicted"/>
<protein>
    <submittedName>
        <fullName evidence="2">Uncharacterized protein</fullName>
    </submittedName>
</protein>
<dbReference type="AlphaFoldDB" id="A0A4C2A9D2"/>
<dbReference type="EMBL" id="BGZK01002682">
    <property type="protein sequence ID" value="GBP95789.1"/>
    <property type="molecule type" value="Genomic_DNA"/>
</dbReference>
<reference evidence="2 3" key="1">
    <citation type="journal article" date="2019" name="Commun. Biol.">
        <title>The bagworm genome reveals a unique fibroin gene that provides high tensile strength.</title>
        <authorList>
            <person name="Kono N."/>
            <person name="Nakamura H."/>
            <person name="Ohtoshi R."/>
            <person name="Tomita M."/>
            <person name="Numata K."/>
            <person name="Arakawa K."/>
        </authorList>
    </citation>
    <scope>NUCLEOTIDE SEQUENCE [LARGE SCALE GENOMIC DNA]</scope>
</reference>
<keyword evidence="3" id="KW-1185">Reference proteome</keyword>
<keyword evidence="1" id="KW-0812">Transmembrane</keyword>
<feature type="transmembrane region" description="Helical" evidence="1">
    <location>
        <begin position="43"/>
        <end position="61"/>
    </location>
</feature>
<keyword evidence="1" id="KW-1133">Transmembrane helix</keyword>
<evidence type="ECO:0000313" key="3">
    <source>
        <dbReference type="Proteomes" id="UP000299102"/>
    </source>
</evidence>
<evidence type="ECO:0000256" key="1">
    <source>
        <dbReference type="SAM" id="Phobius"/>
    </source>
</evidence>
<gene>
    <name evidence="2" type="ORF">EVAR_69467_1</name>
</gene>
<sequence>MQLTSAPESNEACTLPSFSVTFMYLLPLHDWRVGSSDSGSPPLFVRFAAAAPLTFFCWLVGGRAASLRSSLHQYCLSDALFVACHCGHETSRAEFL</sequence>
<dbReference type="Proteomes" id="UP000299102">
    <property type="component" value="Unassembled WGS sequence"/>
</dbReference>
<comment type="caution">
    <text evidence="2">The sequence shown here is derived from an EMBL/GenBank/DDBJ whole genome shotgun (WGS) entry which is preliminary data.</text>
</comment>
<organism evidence="2 3">
    <name type="scientific">Eumeta variegata</name>
    <name type="common">Bagworm moth</name>
    <name type="synonym">Eumeta japonica</name>
    <dbReference type="NCBI Taxonomy" id="151549"/>
    <lineage>
        <taxon>Eukaryota</taxon>
        <taxon>Metazoa</taxon>
        <taxon>Ecdysozoa</taxon>
        <taxon>Arthropoda</taxon>
        <taxon>Hexapoda</taxon>
        <taxon>Insecta</taxon>
        <taxon>Pterygota</taxon>
        <taxon>Neoptera</taxon>
        <taxon>Endopterygota</taxon>
        <taxon>Lepidoptera</taxon>
        <taxon>Glossata</taxon>
        <taxon>Ditrysia</taxon>
        <taxon>Tineoidea</taxon>
        <taxon>Psychidae</taxon>
        <taxon>Oiketicinae</taxon>
        <taxon>Eumeta</taxon>
    </lineage>
</organism>
<name>A0A4C2A9D2_EUMVA</name>
<keyword evidence="1" id="KW-0472">Membrane</keyword>